<evidence type="ECO:0000256" key="1">
    <source>
        <dbReference type="SAM" id="Coils"/>
    </source>
</evidence>
<gene>
    <name evidence="4" type="ORF">ACFOZ5_14865</name>
</gene>
<comment type="caution">
    <text evidence="4">The sequence shown here is derived from an EMBL/GenBank/DDBJ whole genome shotgun (WGS) entry which is preliminary data.</text>
</comment>
<evidence type="ECO:0008006" key="6">
    <source>
        <dbReference type="Google" id="ProtNLM"/>
    </source>
</evidence>
<keyword evidence="5" id="KW-1185">Reference proteome</keyword>
<dbReference type="SUPFAM" id="SSF57997">
    <property type="entry name" value="Tropomyosin"/>
    <property type="match status" value="1"/>
</dbReference>
<keyword evidence="3" id="KW-0812">Transmembrane</keyword>
<dbReference type="RefSeq" id="WP_379888684.1">
    <property type="nucleotide sequence ID" value="NZ_JBHSDI010000054.1"/>
</dbReference>
<evidence type="ECO:0000313" key="4">
    <source>
        <dbReference type="EMBL" id="MFC4260298.1"/>
    </source>
</evidence>
<protein>
    <recommendedName>
        <fullName evidence="6">ATPase</fullName>
    </recommendedName>
</protein>
<feature type="transmembrane region" description="Helical" evidence="3">
    <location>
        <begin position="66"/>
        <end position="87"/>
    </location>
</feature>
<evidence type="ECO:0000256" key="3">
    <source>
        <dbReference type="SAM" id="Phobius"/>
    </source>
</evidence>
<dbReference type="Proteomes" id="UP001595798">
    <property type="component" value="Unassembled WGS sequence"/>
</dbReference>
<dbReference type="Gene3D" id="1.20.5.170">
    <property type="match status" value="1"/>
</dbReference>
<evidence type="ECO:0000313" key="5">
    <source>
        <dbReference type="Proteomes" id="UP001595798"/>
    </source>
</evidence>
<feature type="coiled-coil region" evidence="1">
    <location>
        <begin position="277"/>
        <end position="325"/>
    </location>
</feature>
<evidence type="ECO:0000256" key="2">
    <source>
        <dbReference type="SAM" id="MobiDB-lite"/>
    </source>
</evidence>
<organism evidence="4 5">
    <name type="scientific">Marinobacter lacisalsi</name>
    <dbReference type="NCBI Taxonomy" id="475979"/>
    <lineage>
        <taxon>Bacteria</taxon>
        <taxon>Pseudomonadati</taxon>
        <taxon>Pseudomonadota</taxon>
        <taxon>Gammaproteobacteria</taxon>
        <taxon>Pseudomonadales</taxon>
        <taxon>Marinobacteraceae</taxon>
        <taxon>Marinobacter</taxon>
    </lineage>
</organism>
<feature type="region of interest" description="Disordered" evidence="2">
    <location>
        <begin position="1"/>
        <end position="61"/>
    </location>
</feature>
<name>A0ABV8QKM4_9GAMM</name>
<proteinExistence type="predicted"/>
<keyword evidence="3" id="KW-0472">Membrane</keyword>
<keyword evidence="3" id="KW-1133">Transmembrane helix</keyword>
<dbReference type="EMBL" id="JBHSDI010000054">
    <property type="protein sequence ID" value="MFC4260298.1"/>
    <property type="molecule type" value="Genomic_DNA"/>
</dbReference>
<sequence>MDPIRPDEDELRADAPIAGEVRNAGKGKAGERQAAGAQTPPPSSGGKSAGGSGSGSGEGRGGSSGALVWSLLIVLVFVISGAGWFGWQMHQQMQTMEAQVEEADYWARQSKLALARFEGDLSETGENLEETGSSMDQRLGSLDARLKEANDEIRKLWVLSNEKNRPKIASLAEQQESLSGQLESLSANLETTGQSVTDLQASTESLSSTLEQTRQTQQENGGRLQALSGELESVNERLAGIDDQVARQLQRFRQEQALAMDGLESRLQALESGGNRVQELSRQLAATRSRLAEAEQTLEAVDTSRAQLTSRLVRLQEQVDQLRAR</sequence>
<keyword evidence="1" id="KW-0175">Coiled coil</keyword>
<accession>A0ABV8QKM4</accession>
<feature type="compositionally biased region" description="Gly residues" evidence="2">
    <location>
        <begin position="47"/>
        <end position="61"/>
    </location>
</feature>
<reference evidence="5" key="1">
    <citation type="journal article" date="2019" name="Int. J. Syst. Evol. Microbiol.">
        <title>The Global Catalogue of Microorganisms (GCM) 10K type strain sequencing project: providing services to taxonomists for standard genome sequencing and annotation.</title>
        <authorList>
            <consortium name="The Broad Institute Genomics Platform"/>
            <consortium name="The Broad Institute Genome Sequencing Center for Infectious Disease"/>
            <person name="Wu L."/>
            <person name="Ma J."/>
        </authorList>
    </citation>
    <scope>NUCLEOTIDE SEQUENCE [LARGE SCALE GENOMIC DNA]</scope>
    <source>
        <strain evidence="5">CECT 7297</strain>
    </source>
</reference>